<organism evidence="1 2">
    <name type="scientific">Rickenella mellea</name>
    <dbReference type="NCBI Taxonomy" id="50990"/>
    <lineage>
        <taxon>Eukaryota</taxon>
        <taxon>Fungi</taxon>
        <taxon>Dikarya</taxon>
        <taxon>Basidiomycota</taxon>
        <taxon>Agaricomycotina</taxon>
        <taxon>Agaricomycetes</taxon>
        <taxon>Hymenochaetales</taxon>
        <taxon>Rickenellaceae</taxon>
        <taxon>Rickenella</taxon>
    </lineage>
</organism>
<accession>A0A4Y7PUW1</accession>
<keyword evidence="2" id="KW-1185">Reference proteome</keyword>
<dbReference type="VEuPathDB" id="FungiDB:BD410DRAFT_842289"/>
<sequence>MPFFDLLHHIVPPPSQKLAMLVLRLLAKDTAQVVQIAAIALRTYFEDPDGGYNALPVVIFRVAVNPSSVTSALNLTTPNDDPLQSDPRACIHPTDNMVQIDVVIPNSQPALSVNSASAGSSFPLGGVPLGVTNISVFGIIVILTPSIVPVDEGSYLLQPSGANLTLAGYLNQSSVYDKDYNTLFKSFNLAITYDSAQVPNVATVAILDLVAGVKISSSQVDGSNNRVAVSGITSYDGAWGGGGVYAFGY</sequence>
<name>A0A4Y7PUW1_9AGAM</name>
<protein>
    <submittedName>
        <fullName evidence="1">Uncharacterized protein</fullName>
    </submittedName>
</protein>
<evidence type="ECO:0000313" key="2">
    <source>
        <dbReference type="Proteomes" id="UP000294933"/>
    </source>
</evidence>
<dbReference type="AlphaFoldDB" id="A0A4Y7PUW1"/>
<dbReference type="EMBL" id="ML170199">
    <property type="protein sequence ID" value="TDL19204.1"/>
    <property type="molecule type" value="Genomic_DNA"/>
</dbReference>
<dbReference type="Proteomes" id="UP000294933">
    <property type="component" value="Unassembled WGS sequence"/>
</dbReference>
<evidence type="ECO:0000313" key="1">
    <source>
        <dbReference type="EMBL" id="TDL19204.1"/>
    </source>
</evidence>
<gene>
    <name evidence="1" type="ORF">BD410DRAFT_842289</name>
</gene>
<proteinExistence type="predicted"/>
<reference evidence="1 2" key="1">
    <citation type="submission" date="2018-06" db="EMBL/GenBank/DDBJ databases">
        <title>A transcriptomic atlas of mushroom development highlights an independent origin of complex multicellularity.</title>
        <authorList>
            <consortium name="DOE Joint Genome Institute"/>
            <person name="Krizsan K."/>
            <person name="Almasi E."/>
            <person name="Merenyi Z."/>
            <person name="Sahu N."/>
            <person name="Viragh M."/>
            <person name="Koszo T."/>
            <person name="Mondo S."/>
            <person name="Kiss B."/>
            <person name="Balint B."/>
            <person name="Kues U."/>
            <person name="Barry K."/>
            <person name="Hegedus J.C."/>
            <person name="Henrissat B."/>
            <person name="Johnson J."/>
            <person name="Lipzen A."/>
            <person name="Ohm R."/>
            <person name="Nagy I."/>
            <person name="Pangilinan J."/>
            <person name="Yan J."/>
            <person name="Xiong Y."/>
            <person name="Grigoriev I.V."/>
            <person name="Hibbett D.S."/>
            <person name="Nagy L.G."/>
        </authorList>
    </citation>
    <scope>NUCLEOTIDE SEQUENCE [LARGE SCALE GENOMIC DNA]</scope>
    <source>
        <strain evidence="1 2">SZMC22713</strain>
    </source>
</reference>